<sequence length="139" mass="14714">HPSFSWSPSLLFLVLIPPFPAPLSLVFLTIIPAIPGPLSQLFPLLIPVFPAAPPRLDTERCPPQQNWTEGQQGTLLCSARGAPEPQVSCSKDGTALAPGTAHPAHRAQAGTYLCQASNELGTAQRNVTVWVQCESGVPG</sequence>
<dbReference type="PROSITE" id="PS50835">
    <property type="entry name" value="IG_LIKE"/>
    <property type="match status" value="1"/>
</dbReference>
<dbReference type="SMART" id="SM00409">
    <property type="entry name" value="IG"/>
    <property type="match status" value="1"/>
</dbReference>
<dbReference type="InterPro" id="IPR047012">
    <property type="entry name" value="ICAM_VCAM"/>
</dbReference>
<feature type="non-terminal residue" evidence="3">
    <location>
        <position position="1"/>
    </location>
</feature>
<dbReference type="CDD" id="cd00096">
    <property type="entry name" value="Ig"/>
    <property type="match status" value="1"/>
</dbReference>
<dbReference type="FunFam" id="2.60.40.10:FF:000641">
    <property type="entry name" value="Intercellular adhesion molecule 1"/>
    <property type="match status" value="1"/>
</dbReference>
<dbReference type="InterPro" id="IPR036179">
    <property type="entry name" value="Ig-like_dom_sf"/>
</dbReference>
<feature type="domain" description="Ig-like" evidence="2">
    <location>
        <begin position="54"/>
        <end position="128"/>
    </location>
</feature>
<dbReference type="Proteomes" id="UP000553798">
    <property type="component" value="Unassembled WGS sequence"/>
</dbReference>
<evidence type="ECO:0000313" key="4">
    <source>
        <dbReference type="Proteomes" id="UP000553798"/>
    </source>
</evidence>
<feature type="transmembrane region" description="Helical" evidence="1">
    <location>
        <begin position="12"/>
        <end position="34"/>
    </location>
</feature>
<keyword evidence="1" id="KW-0472">Membrane</keyword>
<dbReference type="GO" id="GO:0007155">
    <property type="term" value="P:cell adhesion"/>
    <property type="evidence" value="ECO:0007669"/>
    <property type="project" value="InterPro"/>
</dbReference>
<dbReference type="InterPro" id="IPR013783">
    <property type="entry name" value="Ig-like_fold"/>
</dbReference>
<dbReference type="AlphaFoldDB" id="A0A7L3AC77"/>
<dbReference type="PANTHER" id="PTHR13771">
    <property type="entry name" value="INTERCELLULAR ADHESION MOLECULE"/>
    <property type="match status" value="1"/>
</dbReference>
<reference evidence="3 4" key="1">
    <citation type="submission" date="2019-09" db="EMBL/GenBank/DDBJ databases">
        <title>Bird 10,000 Genomes (B10K) Project - Family phase.</title>
        <authorList>
            <person name="Zhang G."/>
        </authorList>
    </citation>
    <scope>NUCLEOTIDE SEQUENCE [LARGE SCALE GENOMIC DNA]</scope>
    <source>
        <strain evidence="3">B10K-DU-012-46</strain>
    </source>
</reference>
<accession>A0A7L3AC77</accession>
<keyword evidence="1" id="KW-0812">Transmembrane</keyword>
<gene>
    <name evidence="3" type="primary">Icam5_1</name>
    <name evidence="3" type="ORF">PRUFUL_R14977</name>
</gene>
<keyword evidence="4" id="KW-1185">Reference proteome</keyword>
<dbReference type="EMBL" id="VZTP01047113">
    <property type="protein sequence ID" value="NXT16999.1"/>
    <property type="molecule type" value="Genomic_DNA"/>
</dbReference>
<dbReference type="GO" id="GO:0005886">
    <property type="term" value="C:plasma membrane"/>
    <property type="evidence" value="ECO:0007669"/>
    <property type="project" value="TreeGrafter"/>
</dbReference>
<comment type="caution">
    <text evidence="3">The sequence shown here is derived from an EMBL/GenBank/DDBJ whole genome shotgun (WGS) entry which is preliminary data.</text>
</comment>
<dbReference type="Pfam" id="PF13895">
    <property type="entry name" value="Ig_2"/>
    <property type="match status" value="1"/>
</dbReference>
<organism evidence="3 4">
    <name type="scientific">Prunella fulvescens</name>
    <name type="common">Brown accentor</name>
    <dbReference type="NCBI Taxonomy" id="670355"/>
    <lineage>
        <taxon>Eukaryota</taxon>
        <taxon>Metazoa</taxon>
        <taxon>Chordata</taxon>
        <taxon>Craniata</taxon>
        <taxon>Vertebrata</taxon>
        <taxon>Euteleostomi</taxon>
        <taxon>Archelosauria</taxon>
        <taxon>Archosauria</taxon>
        <taxon>Dinosauria</taxon>
        <taxon>Saurischia</taxon>
        <taxon>Theropoda</taxon>
        <taxon>Coelurosauria</taxon>
        <taxon>Aves</taxon>
        <taxon>Neognathae</taxon>
        <taxon>Neoaves</taxon>
        <taxon>Telluraves</taxon>
        <taxon>Australaves</taxon>
        <taxon>Passeriformes</taxon>
        <taxon>Passeroidea</taxon>
        <taxon>Prunellidae</taxon>
        <taxon>Prunella</taxon>
    </lineage>
</organism>
<proteinExistence type="predicted"/>
<dbReference type="InterPro" id="IPR007110">
    <property type="entry name" value="Ig-like_dom"/>
</dbReference>
<protein>
    <submittedName>
        <fullName evidence="3">ICAM5 protein</fullName>
    </submittedName>
</protein>
<evidence type="ECO:0000256" key="1">
    <source>
        <dbReference type="SAM" id="Phobius"/>
    </source>
</evidence>
<feature type="non-terminal residue" evidence="3">
    <location>
        <position position="139"/>
    </location>
</feature>
<evidence type="ECO:0000313" key="3">
    <source>
        <dbReference type="EMBL" id="NXT16999.1"/>
    </source>
</evidence>
<dbReference type="GO" id="GO:0005178">
    <property type="term" value="F:integrin binding"/>
    <property type="evidence" value="ECO:0007669"/>
    <property type="project" value="InterPro"/>
</dbReference>
<dbReference type="SUPFAM" id="SSF48726">
    <property type="entry name" value="Immunoglobulin"/>
    <property type="match status" value="1"/>
</dbReference>
<name>A0A7L3AC77_9PASE</name>
<dbReference type="Gene3D" id="2.60.40.10">
    <property type="entry name" value="Immunoglobulins"/>
    <property type="match status" value="1"/>
</dbReference>
<dbReference type="PANTHER" id="PTHR13771:SF9">
    <property type="entry name" value="INTERCELLULAR ADHESION MOLECULE 5"/>
    <property type="match status" value="1"/>
</dbReference>
<evidence type="ECO:0000259" key="2">
    <source>
        <dbReference type="PROSITE" id="PS50835"/>
    </source>
</evidence>
<dbReference type="InterPro" id="IPR003599">
    <property type="entry name" value="Ig_sub"/>
</dbReference>
<keyword evidence="1" id="KW-1133">Transmembrane helix</keyword>